<sequence>MSLPRAYPTLFRTRAIALVRAGKPAKQTAVELGIHPVTPSKWLRQDDVDHGLRPGKPSQESAELRAARRRIRELETELAIIRHAANFLAENISPAQKRLYPVIDSLVAAGAPVDRSCRVLGAARQNYYKAKRTPTSSQQPRRQWLTGLIREVHVATRGTYGYRRIHAELTMAMGVEVCSRTVSVLMTPAGIRGLPASARVKNLRGVVTAGDLVNRKFHRLRPNELWVTDITVHRTREGRVYCAAVLDAYSRRIVGWSIDSRQDATLVVNALDMAIRNRRPAAGGIVHADHGSQFTSWVFGDKTRSAGLLPSFGTVGDGLDNSMIESFWSSMQIELLDRKKWKTRLELANAIFDYIEIFYNCRRRHSALGYRTPIEYELLSENTPVPAVG</sequence>
<dbReference type="PANTHER" id="PTHR46889">
    <property type="entry name" value="TRANSPOSASE INSF FOR INSERTION SEQUENCE IS3B-RELATED"/>
    <property type="match status" value="1"/>
</dbReference>
<dbReference type="Pfam" id="PF13333">
    <property type="entry name" value="rve_2"/>
    <property type="match status" value="1"/>
</dbReference>
<feature type="coiled-coil region" evidence="2">
    <location>
        <begin position="64"/>
        <end position="91"/>
    </location>
</feature>
<dbReference type="PROSITE" id="PS50994">
    <property type="entry name" value="INTEGRASE"/>
    <property type="match status" value="1"/>
</dbReference>
<dbReference type="SUPFAM" id="SSF53098">
    <property type="entry name" value="Ribonuclease H-like"/>
    <property type="match status" value="1"/>
</dbReference>
<dbReference type="Pfam" id="PF01527">
    <property type="entry name" value="HTH_Tnp_1"/>
    <property type="match status" value="1"/>
</dbReference>
<dbReference type="Proteomes" id="UP001595696">
    <property type="component" value="Unassembled WGS sequence"/>
</dbReference>
<dbReference type="NCBIfam" id="NF033516">
    <property type="entry name" value="transpos_IS3"/>
    <property type="match status" value="1"/>
</dbReference>
<evidence type="ECO:0000313" key="5">
    <source>
        <dbReference type="Proteomes" id="UP001595696"/>
    </source>
</evidence>
<dbReference type="InterPro" id="IPR009057">
    <property type="entry name" value="Homeodomain-like_sf"/>
</dbReference>
<dbReference type="InterPro" id="IPR012337">
    <property type="entry name" value="RNaseH-like_sf"/>
</dbReference>
<dbReference type="EMBL" id="JBHSAX010000005">
    <property type="protein sequence ID" value="MFC3961607.1"/>
    <property type="molecule type" value="Genomic_DNA"/>
</dbReference>
<keyword evidence="5" id="KW-1185">Reference proteome</keyword>
<dbReference type="Pfam" id="PF00665">
    <property type="entry name" value="rve"/>
    <property type="match status" value="1"/>
</dbReference>
<dbReference type="InterPro" id="IPR036397">
    <property type="entry name" value="RNaseH_sf"/>
</dbReference>
<proteinExistence type="predicted"/>
<evidence type="ECO:0000259" key="3">
    <source>
        <dbReference type="PROSITE" id="PS50994"/>
    </source>
</evidence>
<accession>A0ABV8DPN4</accession>
<evidence type="ECO:0000256" key="1">
    <source>
        <dbReference type="ARBA" id="ARBA00002286"/>
    </source>
</evidence>
<comment type="function">
    <text evidence="1">Involved in the transposition of the insertion sequence.</text>
</comment>
<organism evidence="4 5">
    <name type="scientific">Nocardia jiangsuensis</name>
    <dbReference type="NCBI Taxonomy" id="1691563"/>
    <lineage>
        <taxon>Bacteria</taxon>
        <taxon>Bacillati</taxon>
        <taxon>Actinomycetota</taxon>
        <taxon>Actinomycetes</taxon>
        <taxon>Mycobacteriales</taxon>
        <taxon>Nocardiaceae</taxon>
        <taxon>Nocardia</taxon>
    </lineage>
</organism>
<dbReference type="InterPro" id="IPR048020">
    <property type="entry name" value="Transpos_IS3"/>
</dbReference>
<dbReference type="Gene3D" id="1.10.10.60">
    <property type="entry name" value="Homeodomain-like"/>
    <property type="match status" value="1"/>
</dbReference>
<reference evidence="5" key="1">
    <citation type="journal article" date="2019" name="Int. J. Syst. Evol. Microbiol.">
        <title>The Global Catalogue of Microorganisms (GCM) 10K type strain sequencing project: providing services to taxonomists for standard genome sequencing and annotation.</title>
        <authorList>
            <consortium name="The Broad Institute Genomics Platform"/>
            <consortium name="The Broad Institute Genome Sequencing Center for Infectious Disease"/>
            <person name="Wu L."/>
            <person name="Ma J."/>
        </authorList>
    </citation>
    <scope>NUCLEOTIDE SEQUENCE [LARGE SCALE GENOMIC DNA]</scope>
    <source>
        <strain evidence="5">CGMCC 4.7330</strain>
    </source>
</reference>
<keyword evidence="2" id="KW-0175">Coiled coil</keyword>
<protein>
    <submittedName>
        <fullName evidence="4">IS3 family transposase</fullName>
    </submittedName>
</protein>
<comment type="caution">
    <text evidence="4">The sequence shown here is derived from an EMBL/GenBank/DDBJ whole genome shotgun (WGS) entry which is preliminary data.</text>
</comment>
<gene>
    <name evidence="4" type="ORF">ACFO0B_06360</name>
</gene>
<evidence type="ECO:0000256" key="2">
    <source>
        <dbReference type="SAM" id="Coils"/>
    </source>
</evidence>
<evidence type="ECO:0000313" key="4">
    <source>
        <dbReference type="EMBL" id="MFC3961607.1"/>
    </source>
</evidence>
<feature type="domain" description="Integrase catalytic" evidence="3">
    <location>
        <begin position="218"/>
        <end position="381"/>
    </location>
</feature>
<dbReference type="InterPro" id="IPR001584">
    <property type="entry name" value="Integrase_cat-core"/>
</dbReference>
<dbReference type="PANTHER" id="PTHR46889:SF4">
    <property type="entry name" value="TRANSPOSASE INSO FOR INSERTION SEQUENCE ELEMENT IS911B-RELATED"/>
    <property type="match status" value="1"/>
</dbReference>
<dbReference type="InterPro" id="IPR050900">
    <property type="entry name" value="Transposase_IS3/IS150/IS904"/>
</dbReference>
<dbReference type="Pfam" id="PF13276">
    <property type="entry name" value="HTH_21"/>
    <property type="match status" value="1"/>
</dbReference>
<dbReference type="InterPro" id="IPR002514">
    <property type="entry name" value="Transposase_8"/>
</dbReference>
<dbReference type="InterPro" id="IPR025948">
    <property type="entry name" value="HTH-like_dom"/>
</dbReference>
<dbReference type="SUPFAM" id="SSF46689">
    <property type="entry name" value="Homeodomain-like"/>
    <property type="match status" value="1"/>
</dbReference>
<name>A0ABV8DPN4_9NOCA</name>
<dbReference type="RefSeq" id="WP_378611386.1">
    <property type="nucleotide sequence ID" value="NZ_JBHSAX010000005.1"/>
</dbReference>
<dbReference type="Gene3D" id="3.30.420.10">
    <property type="entry name" value="Ribonuclease H-like superfamily/Ribonuclease H"/>
    <property type="match status" value="1"/>
</dbReference>